<accession>A0A1Y5PT80</accession>
<gene>
    <name evidence="1" type="ORF">SPPYR_2070</name>
</gene>
<dbReference type="AlphaFoldDB" id="A0A1Y5PT80"/>
<sequence length="113" mass="12202">MLDGACCNSLRPDFRRERIVSLTPGAGGGDIGIGDRLCFLRYSCPVPSELLHPGQMVVVLAVFPDGVYAVVRIDDWGRPLSSLGETVFGEEVVKVPLPPIPLNRLPPPFGSCR</sequence>
<name>A0A1Y5PT80_9SPHN</name>
<dbReference type="EMBL" id="LT598653">
    <property type="protein sequence ID" value="SBV33190.1"/>
    <property type="molecule type" value="Genomic_DNA"/>
</dbReference>
<proteinExistence type="predicted"/>
<organism evidence="1">
    <name type="scientific">uncultured Sphingopyxis sp</name>
    <dbReference type="NCBI Taxonomy" id="310581"/>
    <lineage>
        <taxon>Bacteria</taxon>
        <taxon>Pseudomonadati</taxon>
        <taxon>Pseudomonadota</taxon>
        <taxon>Alphaproteobacteria</taxon>
        <taxon>Sphingomonadales</taxon>
        <taxon>Sphingomonadaceae</taxon>
        <taxon>Sphingopyxis</taxon>
        <taxon>environmental samples</taxon>
    </lineage>
</organism>
<protein>
    <submittedName>
        <fullName evidence="1">Uncharacterized protein</fullName>
    </submittedName>
</protein>
<reference evidence="1" key="1">
    <citation type="submission" date="2016-03" db="EMBL/GenBank/DDBJ databases">
        <authorList>
            <person name="Ploux O."/>
        </authorList>
    </citation>
    <scope>NUCLEOTIDE SEQUENCE</scope>
    <source>
        <strain evidence="1">UC10</strain>
    </source>
</reference>
<dbReference type="KEGG" id="sphu:SPPYR_2070"/>
<evidence type="ECO:0000313" key="1">
    <source>
        <dbReference type="EMBL" id="SBV33190.1"/>
    </source>
</evidence>